<gene>
    <name evidence="10" type="ordered locus">CCNA_02787</name>
</gene>
<dbReference type="GO" id="GO:0005886">
    <property type="term" value="C:plasma membrane"/>
    <property type="evidence" value="ECO:0007669"/>
    <property type="project" value="UniProtKB-SubCell"/>
</dbReference>
<name>A0A0H3CBI7_CAUVN</name>
<keyword evidence="2" id="KW-1003">Cell membrane</keyword>
<evidence type="ECO:0000256" key="8">
    <source>
        <dbReference type="SAM" id="Phobius"/>
    </source>
</evidence>
<feature type="domain" description="Pycsar effector protein" evidence="9">
    <location>
        <begin position="10"/>
        <end position="157"/>
    </location>
</feature>
<dbReference type="GO" id="GO:0000166">
    <property type="term" value="F:nucleotide binding"/>
    <property type="evidence" value="ECO:0007669"/>
    <property type="project" value="UniProtKB-KW"/>
</dbReference>
<evidence type="ECO:0000313" key="11">
    <source>
        <dbReference type="Proteomes" id="UP000001364"/>
    </source>
</evidence>
<sequence length="169" mass="18666">MPPQDAKVFATTQLDRLLAFFPRVDGKASFVLALNVALLGVMAVNFPIRHIGSPRACAGIIAALLLILSFWQLCVVFFPDLKSGEKRSLIYFGDIASLGWRGYHKALKDASEDDLLEDLTCQVWRNAEILRIKFDHTRSAMIFTLIALPFWLALVSAAALRAGKFAIGS</sequence>
<keyword evidence="4" id="KW-0547">Nucleotide-binding</keyword>
<dbReference type="HOGENOM" id="CLU_1776319_0_0_5"/>
<dbReference type="SMR" id="A0A0H3CBI7"/>
<feature type="transmembrane region" description="Helical" evidence="8">
    <location>
        <begin position="58"/>
        <end position="78"/>
    </location>
</feature>
<dbReference type="OrthoDB" id="6041132at2"/>
<evidence type="ECO:0000256" key="1">
    <source>
        <dbReference type="ARBA" id="ARBA00004236"/>
    </source>
</evidence>
<protein>
    <recommendedName>
        <fullName evidence="9">Pycsar effector protein domain-containing protein</fullName>
    </recommendedName>
</protein>
<reference evidence="10 11" key="1">
    <citation type="journal article" date="2010" name="J. Bacteriol.">
        <title>The genetic basis of laboratory adaptation in Caulobacter crescentus.</title>
        <authorList>
            <person name="Marks M.E."/>
            <person name="Castro-Rojas C.M."/>
            <person name="Teiling C."/>
            <person name="Du L."/>
            <person name="Kapatral V."/>
            <person name="Walunas T.L."/>
            <person name="Crosson S."/>
        </authorList>
    </citation>
    <scope>NUCLEOTIDE SEQUENCE [LARGE SCALE GENOMIC DNA]</scope>
    <source>
        <strain evidence="11">NA1000 / CB15N</strain>
    </source>
</reference>
<evidence type="ECO:0000313" key="10">
    <source>
        <dbReference type="EMBL" id="ACL96252.1"/>
    </source>
</evidence>
<dbReference type="InterPro" id="IPR043760">
    <property type="entry name" value="PycTM_dom"/>
</dbReference>
<evidence type="ECO:0000256" key="6">
    <source>
        <dbReference type="ARBA" id="ARBA00023118"/>
    </source>
</evidence>
<evidence type="ECO:0000256" key="7">
    <source>
        <dbReference type="ARBA" id="ARBA00023136"/>
    </source>
</evidence>
<dbReference type="Proteomes" id="UP000001364">
    <property type="component" value="Chromosome"/>
</dbReference>
<keyword evidence="7 8" id="KW-0472">Membrane</keyword>
<dbReference type="EMBL" id="CP001340">
    <property type="protein sequence ID" value="ACL96252.1"/>
    <property type="molecule type" value="Genomic_DNA"/>
</dbReference>
<evidence type="ECO:0000256" key="4">
    <source>
        <dbReference type="ARBA" id="ARBA00022741"/>
    </source>
</evidence>
<accession>A0A0H3CBI7</accession>
<dbReference type="GO" id="GO:0051607">
    <property type="term" value="P:defense response to virus"/>
    <property type="evidence" value="ECO:0007669"/>
    <property type="project" value="UniProtKB-KW"/>
</dbReference>
<dbReference type="RefSeq" id="WP_010920550.1">
    <property type="nucleotide sequence ID" value="NC_011916.1"/>
</dbReference>
<keyword evidence="3 8" id="KW-0812">Transmembrane</keyword>
<keyword evidence="5 8" id="KW-1133">Transmembrane helix</keyword>
<proteinExistence type="predicted"/>
<dbReference type="PATRIC" id="fig|565050.3.peg.2727"/>
<comment type="subcellular location">
    <subcellularLocation>
        <location evidence="1">Cell membrane</location>
    </subcellularLocation>
</comment>
<keyword evidence="11" id="KW-1185">Reference proteome</keyword>
<evidence type="ECO:0000259" key="9">
    <source>
        <dbReference type="Pfam" id="PF18967"/>
    </source>
</evidence>
<feature type="transmembrane region" description="Helical" evidence="8">
    <location>
        <begin position="140"/>
        <end position="160"/>
    </location>
</feature>
<evidence type="ECO:0000256" key="3">
    <source>
        <dbReference type="ARBA" id="ARBA00022692"/>
    </source>
</evidence>
<dbReference type="GeneID" id="7331111"/>
<dbReference type="Pfam" id="PF18967">
    <property type="entry name" value="PycTM"/>
    <property type="match status" value="1"/>
</dbReference>
<feature type="transmembrane region" description="Helical" evidence="8">
    <location>
        <begin position="28"/>
        <end position="46"/>
    </location>
</feature>
<keyword evidence="6" id="KW-0051">Antiviral defense</keyword>
<evidence type="ECO:0000256" key="5">
    <source>
        <dbReference type="ARBA" id="ARBA00022989"/>
    </source>
</evidence>
<organism evidence="10 11">
    <name type="scientific">Caulobacter vibrioides (strain NA1000 / CB15N)</name>
    <name type="common">Caulobacter crescentus</name>
    <dbReference type="NCBI Taxonomy" id="565050"/>
    <lineage>
        <taxon>Bacteria</taxon>
        <taxon>Pseudomonadati</taxon>
        <taxon>Pseudomonadota</taxon>
        <taxon>Alphaproteobacteria</taxon>
        <taxon>Caulobacterales</taxon>
        <taxon>Caulobacteraceae</taxon>
        <taxon>Caulobacter</taxon>
    </lineage>
</organism>
<dbReference type="RefSeq" id="YP_002518160.1">
    <property type="nucleotide sequence ID" value="NC_011916.1"/>
</dbReference>
<dbReference type="KEGG" id="ccs:CCNA_02787"/>
<evidence type="ECO:0000256" key="2">
    <source>
        <dbReference type="ARBA" id="ARBA00022475"/>
    </source>
</evidence>
<dbReference type="AlphaFoldDB" id="A0A0H3CBI7"/>